<dbReference type="SMART" id="SM00034">
    <property type="entry name" value="CLECT"/>
    <property type="match status" value="1"/>
</dbReference>
<dbReference type="SUPFAM" id="SSF56436">
    <property type="entry name" value="C-type lectin-like"/>
    <property type="match status" value="1"/>
</dbReference>
<gene>
    <name evidence="1" type="ORF">CTOB1V02_LOCUS6078</name>
</gene>
<dbReference type="InterPro" id="IPR016186">
    <property type="entry name" value="C-type_lectin-like/link_sf"/>
</dbReference>
<accession>A0A7R8WC01</accession>
<dbReference type="OrthoDB" id="538816at2759"/>
<dbReference type="Pfam" id="PF00059">
    <property type="entry name" value="Lectin_C"/>
    <property type="match status" value="1"/>
</dbReference>
<dbReference type="CDD" id="cd00037">
    <property type="entry name" value="CLECT"/>
    <property type="match status" value="1"/>
</dbReference>
<protein>
    <submittedName>
        <fullName evidence="1">Uncharacterized protein</fullName>
    </submittedName>
</protein>
<dbReference type="AlphaFoldDB" id="A0A7R8WC01"/>
<dbReference type="PANTHER" id="PTHR22803">
    <property type="entry name" value="MANNOSE, PHOSPHOLIPASE, LECTIN RECEPTOR RELATED"/>
    <property type="match status" value="1"/>
</dbReference>
<dbReference type="EMBL" id="OB661423">
    <property type="protein sequence ID" value="CAD7228189.1"/>
    <property type="molecule type" value="Genomic_DNA"/>
</dbReference>
<reference evidence="1" key="1">
    <citation type="submission" date="2020-11" db="EMBL/GenBank/DDBJ databases">
        <authorList>
            <person name="Tran Van P."/>
        </authorList>
    </citation>
    <scope>NUCLEOTIDE SEQUENCE</scope>
</reference>
<dbReference type="Gene3D" id="3.10.100.10">
    <property type="entry name" value="Mannose-Binding Protein A, subunit A"/>
    <property type="match status" value="1"/>
</dbReference>
<dbReference type="PROSITE" id="PS50041">
    <property type="entry name" value="C_TYPE_LECTIN_2"/>
    <property type="match status" value="1"/>
</dbReference>
<organism evidence="1">
    <name type="scientific">Cyprideis torosa</name>
    <dbReference type="NCBI Taxonomy" id="163714"/>
    <lineage>
        <taxon>Eukaryota</taxon>
        <taxon>Metazoa</taxon>
        <taxon>Ecdysozoa</taxon>
        <taxon>Arthropoda</taxon>
        <taxon>Crustacea</taxon>
        <taxon>Oligostraca</taxon>
        <taxon>Ostracoda</taxon>
        <taxon>Podocopa</taxon>
        <taxon>Podocopida</taxon>
        <taxon>Cytherocopina</taxon>
        <taxon>Cytheroidea</taxon>
        <taxon>Cytherideidae</taxon>
        <taxon>Cyprideis</taxon>
    </lineage>
</organism>
<proteinExistence type="predicted"/>
<sequence>MLMAFLWVQLVLGLSFVIASNATQLPNPDVEQKTGRPQTLICPPGFFLLGRSCYAIKEEEYLTWDESQSYCGALAPGGRLIEIETAEEFYLITTHLRENHGLNFGYWLGAEEREASNYFQWASTKWPLLFYNWEYDQPSDSGSDNAIVVRFSHDWQWIDTVKYAVVYPICEAAPTEV</sequence>
<dbReference type="InterPro" id="IPR050111">
    <property type="entry name" value="C-type_lectin/snaclec_domain"/>
</dbReference>
<dbReference type="InterPro" id="IPR016187">
    <property type="entry name" value="CTDL_fold"/>
</dbReference>
<dbReference type="InterPro" id="IPR001304">
    <property type="entry name" value="C-type_lectin-like"/>
</dbReference>
<name>A0A7R8WC01_9CRUS</name>
<evidence type="ECO:0000313" key="1">
    <source>
        <dbReference type="EMBL" id="CAD7228189.1"/>
    </source>
</evidence>